<dbReference type="InterPro" id="IPR001245">
    <property type="entry name" value="Ser-Thr/Tyr_kinase_cat_dom"/>
</dbReference>
<dbReference type="SUPFAM" id="SSF50044">
    <property type="entry name" value="SH3-domain"/>
    <property type="match status" value="1"/>
</dbReference>
<keyword evidence="5" id="KW-0808">Transferase</keyword>
<dbReference type="InterPro" id="IPR017441">
    <property type="entry name" value="Protein_kinase_ATP_BS"/>
</dbReference>
<dbReference type="GO" id="GO:0004709">
    <property type="term" value="F:MAP kinase kinase kinase activity"/>
    <property type="evidence" value="ECO:0007669"/>
    <property type="project" value="UniProtKB-EC"/>
</dbReference>
<dbReference type="PROSITE" id="PS50011">
    <property type="entry name" value="PROTEIN_KINASE_DOM"/>
    <property type="match status" value="1"/>
</dbReference>
<evidence type="ECO:0000256" key="1">
    <source>
        <dbReference type="ARBA" id="ARBA00001946"/>
    </source>
</evidence>
<dbReference type="Gene3D" id="1.10.510.10">
    <property type="entry name" value="Transferase(Phosphotransferase) domain 1"/>
    <property type="match status" value="1"/>
</dbReference>
<comment type="similarity">
    <text evidence="2">Belongs to the protein kinase superfamily. STE Ser/Thr protein kinase family. MAP kinase kinase kinase subfamily.</text>
</comment>
<comment type="catalytic activity">
    <reaction evidence="9">
        <text>L-threonyl-[protein] + ATP = O-phospho-L-threonyl-[protein] + ADP + H(+)</text>
        <dbReference type="Rhea" id="RHEA:46608"/>
        <dbReference type="Rhea" id="RHEA-COMP:11060"/>
        <dbReference type="Rhea" id="RHEA-COMP:11605"/>
        <dbReference type="ChEBI" id="CHEBI:15378"/>
        <dbReference type="ChEBI" id="CHEBI:30013"/>
        <dbReference type="ChEBI" id="CHEBI:30616"/>
        <dbReference type="ChEBI" id="CHEBI:61977"/>
        <dbReference type="ChEBI" id="CHEBI:456216"/>
        <dbReference type="EC" id="2.7.11.25"/>
    </reaction>
</comment>
<dbReference type="SMART" id="SM00326">
    <property type="entry name" value="SH3"/>
    <property type="match status" value="1"/>
</dbReference>
<feature type="compositionally biased region" description="Low complexity" evidence="13">
    <location>
        <begin position="94"/>
        <end position="104"/>
    </location>
</feature>
<evidence type="ECO:0000259" key="15">
    <source>
        <dbReference type="PROSITE" id="PS50011"/>
    </source>
</evidence>
<dbReference type="PROSITE" id="PS50002">
    <property type="entry name" value="SH3"/>
    <property type="match status" value="1"/>
</dbReference>
<evidence type="ECO:0000313" key="16">
    <source>
        <dbReference type="EMBL" id="VDD76751.1"/>
    </source>
</evidence>
<dbReference type="SMART" id="SM00220">
    <property type="entry name" value="S_TKc"/>
    <property type="match status" value="1"/>
</dbReference>
<proteinExistence type="inferred from homology"/>
<dbReference type="PANTHER" id="PTHR44329:SF288">
    <property type="entry name" value="MITOGEN-ACTIVATED PROTEIN KINASE KINASE KINASE 20"/>
    <property type="match status" value="1"/>
</dbReference>
<dbReference type="InterPro" id="IPR051681">
    <property type="entry name" value="Ser/Thr_Kinases-Pseudokinases"/>
</dbReference>
<gene>
    <name evidence="16" type="ORF">MCOS_LOCUS2754</name>
</gene>
<dbReference type="GO" id="GO:0005524">
    <property type="term" value="F:ATP binding"/>
    <property type="evidence" value="ECO:0007669"/>
    <property type="project" value="UniProtKB-UniRule"/>
</dbReference>
<dbReference type="InterPro" id="IPR036028">
    <property type="entry name" value="SH3-like_dom_sf"/>
</dbReference>
<evidence type="ECO:0000256" key="11">
    <source>
        <dbReference type="PROSITE-ProRule" id="PRU00192"/>
    </source>
</evidence>
<sequence>MCSTSEIFYKSSSPHWAVVLHTYRPKCDDELCLTTGQAIQVLSIDPKVSGSDGWWVGQDNYGQVGVFPANYVQLQVSGSDDDDDHQHHRNSSEGQGSSLQDSTSSFSLDGTLVANRVATQLLLADSARGTGGESDGEGRLRRNFKWDSSVVGLSHLRVIKFEDVTLGDSIGAGSFGTVYRGTWEDKTVALKVYHQASSQVQREALNLGQLSHRNIVEFFGLWETHETLSHLPALVMEFAHGGALHTVVRRRPAIRPSTLANWSTDIAKGMCYLHEQAKLVHRDLKTANSELRHSNA</sequence>
<dbReference type="OrthoDB" id="28357at2759"/>
<evidence type="ECO:0000256" key="8">
    <source>
        <dbReference type="ARBA" id="ARBA00022840"/>
    </source>
</evidence>
<evidence type="ECO:0000256" key="4">
    <source>
        <dbReference type="ARBA" id="ARBA00022443"/>
    </source>
</evidence>
<dbReference type="InterPro" id="IPR001452">
    <property type="entry name" value="SH3_domain"/>
</dbReference>
<feature type="binding site" evidence="12">
    <location>
        <position position="191"/>
    </location>
    <ligand>
        <name>ATP</name>
        <dbReference type="ChEBI" id="CHEBI:30616"/>
    </ligand>
</feature>
<evidence type="ECO:0000259" key="14">
    <source>
        <dbReference type="PROSITE" id="PS50002"/>
    </source>
</evidence>
<evidence type="ECO:0000256" key="3">
    <source>
        <dbReference type="ARBA" id="ARBA00012406"/>
    </source>
</evidence>
<keyword evidence="4 11" id="KW-0728">SH3 domain</keyword>
<evidence type="ECO:0000256" key="6">
    <source>
        <dbReference type="ARBA" id="ARBA00022741"/>
    </source>
</evidence>
<organism evidence="16 17">
    <name type="scientific">Mesocestoides corti</name>
    <name type="common">Flatworm</name>
    <dbReference type="NCBI Taxonomy" id="53468"/>
    <lineage>
        <taxon>Eukaryota</taxon>
        <taxon>Metazoa</taxon>
        <taxon>Spiralia</taxon>
        <taxon>Lophotrochozoa</taxon>
        <taxon>Platyhelminthes</taxon>
        <taxon>Cestoda</taxon>
        <taxon>Eucestoda</taxon>
        <taxon>Cyclophyllidea</taxon>
        <taxon>Mesocestoididae</taxon>
        <taxon>Mesocestoides</taxon>
    </lineage>
</organism>
<dbReference type="EMBL" id="UXSR01000495">
    <property type="protein sequence ID" value="VDD76751.1"/>
    <property type="molecule type" value="Genomic_DNA"/>
</dbReference>
<reference evidence="16 17" key="1">
    <citation type="submission" date="2018-10" db="EMBL/GenBank/DDBJ databases">
        <authorList>
            <consortium name="Pathogen Informatics"/>
        </authorList>
    </citation>
    <scope>NUCLEOTIDE SEQUENCE [LARGE SCALE GENOMIC DNA]</scope>
</reference>
<evidence type="ECO:0000256" key="13">
    <source>
        <dbReference type="SAM" id="MobiDB-lite"/>
    </source>
</evidence>
<dbReference type="Pfam" id="PF07714">
    <property type="entry name" value="PK_Tyr_Ser-Thr"/>
    <property type="match status" value="1"/>
</dbReference>
<name>A0A0R3U7F3_MESCO</name>
<feature type="domain" description="SH3" evidence="14">
    <location>
        <begin position="12"/>
        <end position="77"/>
    </location>
</feature>
<comment type="catalytic activity">
    <reaction evidence="10">
        <text>L-seryl-[protein] + ATP = O-phospho-L-seryl-[protein] + ADP + H(+)</text>
        <dbReference type="Rhea" id="RHEA:17989"/>
        <dbReference type="Rhea" id="RHEA-COMP:9863"/>
        <dbReference type="Rhea" id="RHEA-COMP:11604"/>
        <dbReference type="ChEBI" id="CHEBI:15378"/>
        <dbReference type="ChEBI" id="CHEBI:29999"/>
        <dbReference type="ChEBI" id="CHEBI:30616"/>
        <dbReference type="ChEBI" id="CHEBI:83421"/>
        <dbReference type="ChEBI" id="CHEBI:456216"/>
        <dbReference type="EC" id="2.7.11.25"/>
    </reaction>
</comment>
<keyword evidence="7" id="KW-0418">Kinase</keyword>
<evidence type="ECO:0000256" key="7">
    <source>
        <dbReference type="ARBA" id="ARBA00022777"/>
    </source>
</evidence>
<dbReference type="Proteomes" id="UP000267029">
    <property type="component" value="Unassembled WGS sequence"/>
</dbReference>
<evidence type="ECO:0000256" key="10">
    <source>
        <dbReference type="ARBA" id="ARBA00048329"/>
    </source>
</evidence>
<dbReference type="PROSITE" id="PS00107">
    <property type="entry name" value="PROTEIN_KINASE_ATP"/>
    <property type="match status" value="1"/>
</dbReference>
<evidence type="ECO:0000256" key="9">
    <source>
        <dbReference type="ARBA" id="ARBA00047559"/>
    </source>
</evidence>
<evidence type="ECO:0000256" key="2">
    <source>
        <dbReference type="ARBA" id="ARBA00006529"/>
    </source>
</evidence>
<dbReference type="InterPro" id="IPR011009">
    <property type="entry name" value="Kinase-like_dom_sf"/>
</dbReference>
<keyword evidence="17" id="KW-1185">Reference proteome</keyword>
<dbReference type="InterPro" id="IPR000719">
    <property type="entry name" value="Prot_kinase_dom"/>
</dbReference>
<dbReference type="Gene3D" id="2.30.30.40">
    <property type="entry name" value="SH3 Domains"/>
    <property type="match status" value="1"/>
</dbReference>
<dbReference type="SUPFAM" id="SSF56112">
    <property type="entry name" value="Protein kinase-like (PK-like)"/>
    <property type="match status" value="1"/>
</dbReference>
<keyword evidence="6 12" id="KW-0547">Nucleotide-binding</keyword>
<dbReference type="STRING" id="53468.A0A0R3U7F3"/>
<dbReference type="Pfam" id="PF14604">
    <property type="entry name" value="SH3_9"/>
    <property type="match status" value="1"/>
</dbReference>
<keyword evidence="8 12" id="KW-0067">ATP-binding</keyword>
<feature type="region of interest" description="Disordered" evidence="13">
    <location>
        <begin position="77"/>
        <end position="104"/>
    </location>
</feature>
<dbReference type="AlphaFoldDB" id="A0A0R3U7F3"/>
<accession>A0A0R3U7F3</accession>
<evidence type="ECO:0000256" key="12">
    <source>
        <dbReference type="PROSITE-ProRule" id="PRU10141"/>
    </source>
</evidence>
<protein>
    <recommendedName>
        <fullName evidence="3">mitogen-activated protein kinase kinase kinase</fullName>
        <ecNumber evidence="3">2.7.11.25</ecNumber>
    </recommendedName>
</protein>
<dbReference type="PANTHER" id="PTHR44329">
    <property type="entry name" value="SERINE/THREONINE-PROTEIN KINASE TNNI3K-RELATED"/>
    <property type="match status" value="1"/>
</dbReference>
<evidence type="ECO:0000313" key="17">
    <source>
        <dbReference type="Proteomes" id="UP000267029"/>
    </source>
</evidence>
<comment type="cofactor">
    <cofactor evidence="1">
        <name>Mg(2+)</name>
        <dbReference type="ChEBI" id="CHEBI:18420"/>
    </cofactor>
</comment>
<feature type="domain" description="Protein kinase" evidence="15">
    <location>
        <begin position="164"/>
        <end position="296"/>
    </location>
</feature>
<evidence type="ECO:0000256" key="5">
    <source>
        <dbReference type="ARBA" id="ARBA00022679"/>
    </source>
</evidence>
<dbReference type="EC" id="2.7.11.25" evidence="3"/>